<feature type="transmembrane region" description="Helical" evidence="1">
    <location>
        <begin position="144"/>
        <end position="165"/>
    </location>
</feature>
<dbReference type="InterPro" id="IPR021329">
    <property type="entry name" value="DUF2938"/>
</dbReference>
<evidence type="ECO:0000256" key="1">
    <source>
        <dbReference type="SAM" id="Phobius"/>
    </source>
</evidence>
<dbReference type="Pfam" id="PF11158">
    <property type="entry name" value="DUF2938"/>
    <property type="match status" value="1"/>
</dbReference>
<feature type="transmembrane region" description="Helical" evidence="1">
    <location>
        <begin position="7"/>
        <end position="28"/>
    </location>
</feature>
<evidence type="ECO:0000313" key="2">
    <source>
        <dbReference type="EMBL" id="SDC34221.1"/>
    </source>
</evidence>
<proteinExistence type="predicted"/>
<accession>A0A1G6KTW5</accession>
<sequence length="167" mass="17696">MVEAAEFVASAVLIGIGATVVMDIWGMVRKRLLGIPSLDYALVGRWLGHLVSARLRHDRIAASPQVAGERVIGWAAHYLIGIGFAGVLLAMFGLDWARQPTIAPALMVGIGSVAAPFLVMQPAMGAGIAASRTPHPWAARLQSLVTHTVFGIGLYAAGWLVHPFLNP</sequence>
<evidence type="ECO:0008006" key="4">
    <source>
        <dbReference type="Google" id="ProtNLM"/>
    </source>
</evidence>
<reference evidence="2 3" key="1">
    <citation type="submission" date="2016-10" db="EMBL/GenBank/DDBJ databases">
        <authorList>
            <person name="de Groot N.N."/>
        </authorList>
    </citation>
    <scope>NUCLEOTIDE SEQUENCE [LARGE SCALE GENOMIC DNA]</scope>
    <source>
        <strain evidence="2 3">R5</strain>
    </source>
</reference>
<keyword evidence="1" id="KW-0472">Membrane</keyword>
<dbReference type="EMBL" id="FMZW01000002">
    <property type="protein sequence ID" value="SDC34221.1"/>
    <property type="molecule type" value="Genomic_DNA"/>
</dbReference>
<dbReference type="RefSeq" id="WP_092078876.1">
    <property type="nucleotide sequence ID" value="NZ_FMZW01000002.1"/>
</dbReference>
<evidence type="ECO:0000313" key="3">
    <source>
        <dbReference type="Proteomes" id="UP000199245"/>
    </source>
</evidence>
<organism evidence="2 3">
    <name type="scientific">Bradyrhizobium brasilense</name>
    <dbReference type="NCBI Taxonomy" id="1419277"/>
    <lineage>
        <taxon>Bacteria</taxon>
        <taxon>Pseudomonadati</taxon>
        <taxon>Pseudomonadota</taxon>
        <taxon>Alphaproteobacteria</taxon>
        <taxon>Hyphomicrobiales</taxon>
        <taxon>Nitrobacteraceae</taxon>
        <taxon>Bradyrhizobium</taxon>
    </lineage>
</organism>
<keyword evidence="1" id="KW-1133">Transmembrane helix</keyword>
<keyword evidence="1" id="KW-0812">Transmembrane</keyword>
<dbReference type="Proteomes" id="UP000199245">
    <property type="component" value="Unassembled WGS sequence"/>
</dbReference>
<feature type="transmembrane region" description="Helical" evidence="1">
    <location>
        <begin position="71"/>
        <end position="94"/>
    </location>
</feature>
<name>A0A1G6KTW5_9BRAD</name>
<dbReference type="AlphaFoldDB" id="A0A1G6KTW5"/>
<feature type="transmembrane region" description="Helical" evidence="1">
    <location>
        <begin position="106"/>
        <end position="124"/>
    </location>
</feature>
<protein>
    <recommendedName>
        <fullName evidence="4">DUF2938 domain-containing protein</fullName>
    </recommendedName>
</protein>
<gene>
    <name evidence="2" type="ORF">SAMN05216337_1002208</name>
</gene>